<name>A0A8S4RHL3_9NEOP</name>
<evidence type="ECO:0000313" key="1">
    <source>
        <dbReference type="EMBL" id="CAH2235851.1"/>
    </source>
</evidence>
<accession>A0A8S4RHL3</accession>
<gene>
    <name evidence="1" type="primary">jg9860</name>
    <name evidence="1" type="ORF">PAEG_LOCUS13396</name>
</gene>
<proteinExistence type="predicted"/>
<keyword evidence="2" id="KW-1185">Reference proteome</keyword>
<dbReference type="AlphaFoldDB" id="A0A8S4RHL3"/>
<dbReference type="Proteomes" id="UP000838756">
    <property type="component" value="Unassembled WGS sequence"/>
</dbReference>
<sequence length="107" mass="12165">MEIAILGVSRRYQIRNGEIRRRTRVTDIAQRAEVAMDGAHSSEQGWRWGSKVMEWQPCTGKGSVGRPPTSFTDDIKRVAGSRWNQAAQTIEFGTPYKRPAVDVYRLI</sequence>
<protein>
    <submittedName>
        <fullName evidence="1">Jg9860 protein</fullName>
    </submittedName>
</protein>
<evidence type="ECO:0000313" key="2">
    <source>
        <dbReference type="Proteomes" id="UP000838756"/>
    </source>
</evidence>
<reference evidence="1" key="1">
    <citation type="submission" date="2022-03" db="EMBL/GenBank/DDBJ databases">
        <authorList>
            <person name="Lindestad O."/>
        </authorList>
    </citation>
    <scope>NUCLEOTIDE SEQUENCE</scope>
</reference>
<dbReference type="OrthoDB" id="407509at2759"/>
<comment type="caution">
    <text evidence="1">The sequence shown here is derived from an EMBL/GenBank/DDBJ whole genome shotgun (WGS) entry which is preliminary data.</text>
</comment>
<dbReference type="EMBL" id="CAKXAJ010025159">
    <property type="protein sequence ID" value="CAH2235851.1"/>
    <property type="molecule type" value="Genomic_DNA"/>
</dbReference>
<organism evidence="1 2">
    <name type="scientific">Pararge aegeria aegeria</name>
    <dbReference type="NCBI Taxonomy" id="348720"/>
    <lineage>
        <taxon>Eukaryota</taxon>
        <taxon>Metazoa</taxon>
        <taxon>Ecdysozoa</taxon>
        <taxon>Arthropoda</taxon>
        <taxon>Hexapoda</taxon>
        <taxon>Insecta</taxon>
        <taxon>Pterygota</taxon>
        <taxon>Neoptera</taxon>
        <taxon>Endopterygota</taxon>
        <taxon>Lepidoptera</taxon>
        <taxon>Glossata</taxon>
        <taxon>Ditrysia</taxon>
        <taxon>Papilionoidea</taxon>
        <taxon>Nymphalidae</taxon>
        <taxon>Satyrinae</taxon>
        <taxon>Satyrini</taxon>
        <taxon>Parargina</taxon>
        <taxon>Pararge</taxon>
    </lineage>
</organism>